<dbReference type="EMBL" id="CP010086">
    <property type="protein sequence ID" value="AJH00828.1"/>
    <property type="molecule type" value="Genomic_DNA"/>
</dbReference>
<evidence type="ECO:0000313" key="2">
    <source>
        <dbReference type="Proteomes" id="UP000031866"/>
    </source>
</evidence>
<dbReference type="OrthoDB" id="2572148at2"/>
<dbReference type="Proteomes" id="UP000031866">
    <property type="component" value="Chromosome"/>
</dbReference>
<sequence length="244" mass="27857">MSVTLTLIPLVLVIRAAIGSKNLNDWIESSQIKIPTNIKDENELIVLIKKAGYDVMKEGKLLKTHFNGGSDFFFLEKVNGALTATFSKNDSVEAIKKFINDVEGVAQSKIFDYNIENLAKKDEENSQERSFPTNFVDEKLLIKTLRDYGINTQFHGNGTIQCNVENTTLIFYKENSNNYEVKIIGNSQIRGVYEQLNAIDEEYKRNVQSYTYNKVVEKLKQTNMDIQSEEVMEDDSLMLTININ</sequence>
<gene>
    <name evidence="1" type="ORF">LF65_04288</name>
</gene>
<dbReference type="KEGG" id="cbei:LF65_04288"/>
<evidence type="ECO:0000313" key="1">
    <source>
        <dbReference type="EMBL" id="AJH00828.1"/>
    </source>
</evidence>
<protein>
    <submittedName>
        <fullName evidence="1">Uncharacterized protein</fullName>
    </submittedName>
</protein>
<organism evidence="1 2">
    <name type="scientific">Clostridium beijerinckii</name>
    <name type="common">Clostridium MP</name>
    <dbReference type="NCBI Taxonomy" id="1520"/>
    <lineage>
        <taxon>Bacteria</taxon>
        <taxon>Bacillati</taxon>
        <taxon>Bacillota</taxon>
        <taxon>Clostridia</taxon>
        <taxon>Eubacteriales</taxon>
        <taxon>Clostridiaceae</taxon>
        <taxon>Clostridium</taxon>
    </lineage>
</organism>
<dbReference type="RefSeq" id="WP_041898789.1">
    <property type="nucleotide sequence ID" value="NZ_CP010086.2"/>
</dbReference>
<name>A0A0B5QRY1_CLOBE</name>
<dbReference type="AlphaFoldDB" id="A0A0B5QRY1"/>
<proteinExistence type="predicted"/>
<dbReference type="STRING" id="1520.LF65_04288"/>
<reference evidence="2" key="1">
    <citation type="submission" date="2014-12" db="EMBL/GenBank/DDBJ databases">
        <title>Genome sequence of Clostridium beijerinckii strain 59B.</title>
        <authorList>
            <person name="Little G.T."/>
            <person name="Minton N.P."/>
        </authorList>
    </citation>
    <scope>NUCLEOTIDE SEQUENCE [LARGE SCALE GENOMIC DNA]</scope>
    <source>
        <strain evidence="2">59B</strain>
    </source>
</reference>
<accession>A0A0B5QRY1</accession>